<keyword evidence="2" id="KW-1185">Reference proteome</keyword>
<evidence type="ECO:0000313" key="1">
    <source>
        <dbReference type="EMBL" id="KAI8430476.1"/>
    </source>
</evidence>
<organism evidence="1 2">
    <name type="scientific">Choristoneura fumiferana</name>
    <name type="common">Spruce budworm moth</name>
    <name type="synonym">Archips fumiferana</name>
    <dbReference type="NCBI Taxonomy" id="7141"/>
    <lineage>
        <taxon>Eukaryota</taxon>
        <taxon>Metazoa</taxon>
        <taxon>Ecdysozoa</taxon>
        <taxon>Arthropoda</taxon>
        <taxon>Hexapoda</taxon>
        <taxon>Insecta</taxon>
        <taxon>Pterygota</taxon>
        <taxon>Neoptera</taxon>
        <taxon>Endopterygota</taxon>
        <taxon>Lepidoptera</taxon>
        <taxon>Glossata</taxon>
        <taxon>Ditrysia</taxon>
        <taxon>Tortricoidea</taxon>
        <taxon>Tortricidae</taxon>
        <taxon>Tortricinae</taxon>
        <taxon>Choristoneura</taxon>
    </lineage>
</organism>
<accession>A0ACC0K264</accession>
<name>A0ACC0K264_CHOFU</name>
<comment type="caution">
    <text evidence="1">The sequence shown here is derived from an EMBL/GenBank/DDBJ whole genome shotgun (WGS) entry which is preliminary data.</text>
</comment>
<protein>
    <submittedName>
        <fullName evidence="1">Uncharacterized protein</fullName>
    </submittedName>
</protein>
<reference evidence="1 2" key="1">
    <citation type="journal article" date="2022" name="Genome Biol. Evol.">
        <title>The Spruce Budworm Genome: Reconstructing the Evolutionary History of Antifreeze Proteins.</title>
        <authorList>
            <person name="Beliveau C."/>
            <person name="Gagne P."/>
            <person name="Picq S."/>
            <person name="Vernygora O."/>
            <person name="Keeling C.I."/>
            <person name="Pinkney K."/>
            <person name="Doucet D."/>
            <person name="Wen F."/>
            <person name="Johnston J.S."/>
            <person name="Maaroufi H."/>
            <person name="Boyle B."/>
            <person name="Laroche J."/>
            <person name="Dewar K."/>
            <person name="Juretic N."/>
            <person name="Blackburn G."/>
            <person name="Nisole A."/>
            <person name="Brunet B."/>
            <person name="Brandao M."/>
            <person name="Lumley L."/>
            <person name="Duan J."/>
            <person name="Quan G."/>
            <person name="Lucarotti C.J."/>
            <person name="Roe A.D."/>
            <person name="Sperling F.A.H."/>
            <person name="Levesque R.C."/>
            <person name="Cusson M."/>
        </authorList>
    </citation>
    <scope>NUCLEOTIDE SEQUENCE [LARGE SCALE GENOMIC DNA]</scope>
    <source>
        <strain evidence="1">Glfc:IPQL:Cfum</strain>
    </source>
</reference>
<evidence type="ECO:0000313" key="2">
    <source>
        <dbReference type="Proteomes" id="UP001064048"/>
    </source>
</evidence>
<gene>
    <name evidence="1" type="ORF">MSG28_000737</name>
</gene>
<proteinExistence type="predicted"/>
<dbReference type="Proteomes" id="UP001064048">
    <property type="component" value="Chromosome Z"/>
</dbReference>
<dbReference type="EMBL" id="CM046131">
    <property type="protein sequence ID" value="KAI8430476.1"/>
    <property type="molecule type" value="Genomic_DNA"/>
</dbReference>
<sequence>MNKYITELSTIIPMCGAMARKLDKLTPELNALVLLAARNCFLLVVGCDRGRLLYVSASSRNADQAPASVKQEDPAKMRKKNNGKKYCVVQCTGYLKLWASAEANELSEGGEEGDGSMSCLVALGRALPDLAPAPPPGPQSPRTRRLQFELLGTSLYEYVSAPELGAVARTHKAALLDRLALHTPPYAFRRKDGTRARLQTHFKPFKNPWTKEVECLVANNTILSDSDDSLAPDDKNEAFDSYKHSRSTLWQSLTESSGFCFSSEPDLEMQRLIDSQVESHNIGSAIADEALRRSSPDFSPDLPVDLLQEAVFGQSASLMDNILGVDMGFGQVRNNVSLSTAGGASPVGGLEPMAGESPPPGTPPLPALGLDGNSEAAMAVIMSLLEADVGLGGPINITGLPWPLP</sequence>